<protein>
    <recommendedName>
        <fullName evidence="3">DUF952 domain-containing protein</fullName>
    </recommendedName>
</protein>
<dbReference type="Gene3D" id="3.20.170.20">
    <property type="entry name" value="Protein of unknown function DUF952"/>
    <property type="match status" value="1"/>
</dbReference>
<evidence type="ECO:0000313" key="2">
    <source>
        <dbReference type="Proteomes" id="UP000002064"/>
    </source>
</evidence>
<evidence type="ECO:0008006" key="3">
    <source>
        <dbReference type="Google" id="ProtNLM"/>
    </source>
</evidence>
<keyword evidence="2" id="KW-1185">Reference proteome</keyword>
<dbReference type="InterPro" id="IPR009297">
    <property type="entry name" value="DUF952"/>
</dbReference>
<gene>
    <name evidence="1" type="ordered locus">Tmath_0734</name>
</gene>
<dbReference type="PANTHER" id="PTHR34129:SF1">
    <property type="entry name" value="DUF952 DOMAIN-CONTAINING PROTEIN"/>
    <property type="match status" value="1"/>
</dbReference>
<organism evidence="1 2">
    <name type="scientific">Thermoanaerobacter mathranii subsp. mathranii (strain DSM 11426 / CCUG 53645 / CIP 108742 / A3)</name>
    <dbReference type="NCBI Taxonomy" id="583358"/>
    <lineage>
        <taxon>Bacteria</taxon>
        <taxon>Bacillati</taxon>
        <taxon>Bacillota</taxon>
        <taxon>Clostridia</taxon>
        <taxon>Thermoanaerobacterales</taxon>
        <taxon>Thermoanaerobacteraceae</taxon>
        <taxon>Thermoanaerobacter</taxon>
    </lineage>
</organism>
<dbReference type="Proteomes" id="UP000002064">
    <property type="component" value="Chromosome"/>
</dbReference>
<reference evidence="1 2" key="1">
    <citation type="submission" date="2010-05" db="EMBL/GenBank/DDBJ databases">
        <title>Complete sequence of Thermoanaerobacter mathranii subsp. mathranii mathranii str. A3.</title>
        <authorList>
            <consortium name="US DOE Joint Genome Institute"/>
            <person name="Lucas S."/>
            <person name="Copeland A."/>
            <person name="Lapidus A."/>
            <person name="Cheng J.-F."/>
            <person name="Bruce D."/>
            <person name="Goodwin L."/>
            <person name="Pitluck S."/>
            <person name="Held B."/>
            <person name="Detter J.C."/>
            <person name="Han C."/>
            <person name="Tapia R."/>
            <person name="Land M."/>
            <person name="Hauser L."/>
            <person name="Kyrpides N."/>
            <person name="Mikhailova N."/>
            <person name="Zhou J."/>
            <person name="Hemme C."/>
            <person name="Woyke T."/>
        </authorList>
    </citation>
    <scope>NUCLEOTIDE SEQUENCE [LARGE SCALE GENOMIC DNA]</scope>
    <source>
        <strain evidence="1 2">A3</strain>
    </source>
</reference>
<name>A0ABM5LP44_THEM3</name>
<dbReference type="SUPFAM" id="SSF56399">
    <property type="entry name" value="ADP-ribosylation"/>
    <property type="match status" value="1"/>
</dbReference>
<dbReference type="Pfam" id="PF06108">
    <property type="entry name" value="DUF952"/>
    <property type="match status" value="1"/>
</dbReference>
<evidence type="ECO:0000313" key="1">
    <source>
        <dbReference type="EMBL" id="ADH60477.1"/>
    </source>
</evidence>
<sequence>MIILHIAKRKDWEDGLEKGEYSPRSLSFEGFIHCSTAEQIINIANANFKNEKGLVLLCIDSSKVKAEIHFEKGGREYYPHIYGPLNLDAVVKTCEFEPGLDGNFSLPAGVEELVRLFK</sequence>
<proteinExistence type="predicted"/>
<dbReference type="EMBL" id="CP002032">
    <property type="protein sequence ID" value="ADH60477.1"/>
    <property type="molecule type" value="Genomic_DNA"/>
</dbReference>
<dbReference type="RefSeq" id="WP_012994783.1">
    <property type="nucleotide sequence ID" value="NC_014209.1"/>
</dbReference>
<dbReference type="PANTHER" id="PTHR34129">
    <property type="entry name" value="BLR1139 PROTEIN"/>
    <property type="match status" value="1"/>
</dbReference>
<accession>A0ABM5LP44</accession>